<evidence type="ECO:0000256" key="5">
    <source>
        <dbReference type="PIRNR" id="PIRNR017901"/>
    </source>
</evidence>
<protein>
    <recommendedName>
        <fullName evidence="5">Glutamate--cysteine ligase</fullName>
        <ecNumber evidence="5">6.3.2.2</ecNumber>
    </recommendedName>
</protein>
<evidence type="ECO:0000256" key="4">
    <source>
        <dbReference type="ARBA" id="ARBA00048819"/>
    </source>
</evidence>
<comment type="caution">
    <text evidence="6">The sequence shown here is derived from an EMBL/GenBank/DDBJ whole genome shotgun (WGS) entry which is preliminary data.</text>
</comment>
<comment type="similarity">
    <text evidence="5">Belongs to the glutamate--cysteine ligase type 2 family. EgtA subfamily.</text>
</comment>
<dbReference type="RefSeq" id="WP_209265107.1">
    <property type="nucleotide sequence ID" value="NZ_JAFFZN010000009.1"/>
</dbReference>
<evidence type="ECO:0000256" key="1">
    <source>
        <dbReference type="ARBA" id="ARBA00022598"/>
    </source>
</evidence>
<dbReference type="GO" id="GO:0016874">
    <property type="term" value="F:ligase activity"/>
    <property type="evidence" value="ECO:0007669"/>
    <property type="project" value="UniProtKB-KW"/>
</dbReference>
<proteinExistence type="inferred from homology"/>
<dbReference type="PANTHER" id="PTHR34378:SF1">
    <property type="entry name" value="GLUTAMATE--CYSTEINE LIGASE, CHLOROPLASTIC"/>
    <property type="match status" value="1"/>
</dbReference>
<comment type="function">
    <text evidence="5">Catalyzes the synthesis of gamma-glutamylcysteine (gamma-GC).</text>
</comment>
<dbReference type="InterPro" id="IPR014746">
    <property type="entry name" value="Gln_synth/guanido_kin_cat_dom"/>
</dbReference>
<name>A0ABS3WT54_9ACTN</name>
<keyword evidence="1 5" id="KW-0436">Ligase</keyword>
<evidence type="ECO:0000313" key="6">
    <source>
        <dbReference type="EMBL" id="MBO8186305.1"/>
    </source>
</evidence>
<dbReference type="SUPFAM" id="SSF55931">
    <property type="entry name" value="Glutamine synthetase/guanido kinase"/>
    <property type="match status" value="1"/>
</dbReference>
<dbReference type="EC" id="6.3.2.2" evidence="5"/>
<gene>
    <name evidence="6" type="ORF">JW592_12615</name>
</gene>
<keyword evidence="7" id="KW-1185">Reference proteome</keyword>
<dbReference type="PIRSF" id="PIRSF017901">
    <property type="entry name" value="GCL"/>
    <property type="match status" value="1"/>
</dbReference>
<organism evidence="6 7">
    <name type="scientific">Streptomyces spirodelae</name>
    <dbReference type="NCBI Taxonomy" id="2812904"/>
    <lineage>
        <taxon>Bacteria</taxon>
        <taxon>Bacillati</taxon>
        <taxon>Actinomycetota</taxon>
        <taxon>Actinomycetes</taxon>
        <taxon>Kitasatosporales</taxon>
        <taxon>Streptomycetaceae</taxon>
        <taxon>Streptomyces</taxon>
    </lineage>
</organism>
<dbReference type="PANTHER" id="PTHR34378">
    <property type="entry name" value="GLUTAMATE--CYSTEINE LIGASE, CHLOROPLASTIC"/>
    <property type="match status" value="1"/>
</dbReference>
<dbReference type="Pfam" id="PF04107">
    <property type="entry name" value="GCS2"/>
    <property type="match status" value="1"/>
</dbReference>
<sequence>MALAPVTPSLSRAELRDVIEGGADGSELVGIEVETAALDPRTGAAVPYEGPRGVRALLEHLVADQPDTEPQYDRGALVAVRLSEGGTVSLEHGGAVEYSSPPCSCVADLAEVTDRGLRRVAAAARGFGFALVPGAQYPFTAPEEVEWVPHSRTPLMRRHFERLGRPGAGGVQVMSLALSTQVSLDFTSPADLTEKLRVLAAASTPAAALFVNAPLEGGRPCGQLSRRMDYLSRCDPSRTSVIPMMLREDVDVEMFIDWALNLPMIHRAAPGGGRQAAPRVPFGTLLRRGFEDGSRPQLADWRAHLSQIFSDVRLRETLELRAVDGPPFEARYAVPAFWTGLGYHPASRAAAWELLRGVGPDAHRAALRDIARRGLDAQIAGRPVREIAAELLRLSEAGLRARVAAGTERHDAVRFLAPLHEIAESGVTFAHRTLDQLRAAPTTFPARHIARHRIP</sequence>
<evidence type="ECO:0000256" key="2">
    <source>
        <dbReference type="ARBA" id="ARBA00022741"/>
    </source>
</evidence>
<dbReference type="Gene3D" id="3.30.590.20">
    <property type="match status" value="1"/>
</dbReference>
<keyword evidence="2 5" id="KW-0547">Nucleotide-binding</keyword>
<dbReference type="EMBL" id="JAFFZN010000009">
    <property type="protein sequence ID" value="MBO8186305.1"/>
    <property type="molecule type" value="Genomic_DNA"/>
</dbReference>
<keyword evidence="3 5" id="KW-0067">ATP-binding</keyword>
<dbReference type="InterPro" id="IPR035434">
    <property type="entry name" value="GCL_bact_plant"/>
</dbReference>
<evidence type="ECO:0000313" key="7">
    <source>
        <dbReference type="Proteomes" id="UP001518976"/>
    </source>
</evidence>
<comment type="catalytic activity">
    <reaction evidence="4 5">
        <text>L-cysteine + L-glutamate + ATP = gamma-L-glutamyl-L-cysteine + ADP + phosphate + H(+)</text>
        <dbReference type="Rhea" id="RHEA:13285"/>
        <dbReference type="ChEBI" id="CHEBI:15378"/>
        <dbReference type="ChEBI" id="CHEBI:29985"/>
        <dbReference type="ChEBI" id="CHEBI:30616"/>
        <dbReference type="ChEBI" id="CHEBI:35235"/>
        <dbReference type="ChEBI" id="CHEBI:43474"/>
        <dbReference type="ChEBI" id="CHEBI:58173"/>
        <dbReference type="ChEBI" id="CHEBI:456216"/>
        <dbReference type="EC" id="6.3.2.2"/>
    </reaction>
</comment>
<evidence type="ECO:0000256" key="3">
    <source>
        <dbReference type="ARBA" id="ARBA00022840"/>
    </source>
</evidence>
<accession>A0ABS3WT54</accession>
<reference evidence="6 7" key="1">
    <citation type="submission" date="2021-02" db="EMBL/GenBank/DDBJ databases">
        <title>Streptomyces spirodelae sp. nov., isolated from duckweed.</title>
        <authorList>
            <person name="Saimee Y."/>
            <person name="Duangmal K."/>
        </authorList>
    </citation>
    <scope>NUCLEOTIDE SEQUENCE [LARGE SCALE GENOMIC DNA]</scope>
    <source>
        <strain evidence="6 7">DW4-2</strain>
    </source>
</reference>
<dbReference type="InterPro" id="IPR006336">
    <property type="entry name" value="GCS2"/>
</dbReference>
<dbReference type="Proteomes" id="UP001518976">
    <property type="component" value="Unassembled WGS sequence"/>
</dbReference>